<evidence type="ECO:0000313" key="1">
    <source>
        <dbReference type="EMBL" id="SNY85765.1"/>
    </source>
</evidence>
<dbReference type="EMBL" id="OBEG01000003">
    <property type="protein sequence ID" value="SNY85765.1"/>
    <property type="molecule type" value="Genomic_DNA"/>
</dbReference>
<proteinExistence type="predicted"/>
<accession>A0A285LLG7</accession>
<gene>
    <name evidence="1" type="ORF">SAMN04244553_3780</name>
</gene>
<reference evidence="1 2" key="1">
    <citation type="submission" date="2017-09" db="EMBL/GenBank/DDBJ databases">
        <authorList>
            <person name="Ehlers B."/>
            <person name="Leendertz F.H."/>
        </authorList>
    </citation>
    <scope>NUCLEOTIDE SEQUENCE [LARGE SCALE GENOMIC DNA]</scope>
    <source>
        <strain evidence="1 2">DSM 45537</strain>
    </source>
</reference>
<dbReference type="RefSeq" id="WP_097245960.1">
    <property type="nucleotide sequence ID" value="NZ_OBEG01000003.1"/>
</dbReference>
<keyword evidence="2" id="KW-1185">Reference proteome</keyword>
<name>A0A285LLG7_9NOCA</name>
<dbReference type="OrthoDB" id="3366489at2"/>
<dbReference type="AlphaFoldDB" id="A0A285LLG7"/>
<evidence type="ECO:0000313" key="2">
    <source>
        <dbReference type="Proteomes" id="UP000219565"/>
    </source>
</evidence>
<evidence type="ECO:0008006" key="3">
    <source>
        <dbReference type="Google" id="ProtNLM"/>
    </source>
</evidence>
<sequence length="362" mass="38600">MNTLSARLDELRGAAPACRHNARTIAALTANPGCARRALLDAAAADKAAIARELGFPPRFGQSQFAITRGNAFEAMVKENGCAELLALLREKLNLPIPEVAYHDLNSVGDNAGNAVRYKRTRQLLAHAISSGDGTLFDHPMLRLDIAGAAAYLEPDVVALQIGGRFHVVEIKSFPVVDGQADPVQVAAAARQSAVYVIALRELMTEIGESPDLVSHDVILVCTRDFTNRPTAELVDLRKQIAVVSRQLSRLTAISELVETLPEGASFAPGEHLAKTIADIPARYAPECMSSCELAFACRDAARANGSVDALGRGVCDDLGGLDDIATVLAVADGSRDLGPEFADITRMLREADRLRLEIASA</sequence>
<protein>
    <recommendedName>
        <fullName evidence="3">Secreted protein</fullName>
    </recommendedName>
</protein>
<organism evidence="1 2">
    <name type="scientific">Nocardia amikacinitolerans</name>
    <dbReference type="NCBI Taxonomy" id="756689"/>
    <lineage>
        <taxon>Bacteria</taxon>
        <taxon>Bacillati</taxon>
        <taxon>Actinomycetota</taxon>
        <taxon>Actinomycetes</taxon>
        <taxon>Mycobacteriales</taxon>
        <taxon>Nocardiaceae</taxon>
        <taxon>Nocardia</taxon>
    </lineage>
</organism>
<dbReference type="Proteomes" id="UP000219565">
    <property type="component" value="Unassembled WGS sequence"/>
</dbReference>